<dbReference type="PANTHER" id="PTHR43433:SF5">
    <property type="entry name" value="AB HYDROLASE-1 DOMAIN-CONTAINING PROTEIN"/>
    <property type="match status" value="1"/>
</dbReference>
<reference evidence="1 2" key="2">
    <citation type="submission" date="2015-05" db="EMBL/GenBank/DDBJ databases">
        <authorList>
            <person name="Morales-Cruz A."/>
            <person name="Amrine K.C."/>
            <person name="Cantu D."/>
        </authorList>
    </citation>
    <scope>NUCLEOTIDE SEQUENCE [LARGE SCALE GENOMIC DNA]</scope>
    <source>
        <strain evidence="1">UCRPC4</strain>
    </source>
</reference>
<dbReference type="OrthoDB" id="19657at2759"/>
<gene>
    <name evidence="1" type="ORF">UCRPC4_g04290</name>
</gene>
<name>A0A0G2GTB8_PHACM</name>
<accession>A0A0G2GTB8</accession>
<proteinExistence type="predicted"/>
<dbReference type="PANTHER" id="PTHR43433">
    <property type="entry name" value="HYDROLASE, ALPHA/BETA FOLD FAMILY PROTEIN"/>
    <property type="match status" value="1"/>
</dbReference>
<reference evidence="1 2" key="1">
    <citation type="submission" date="2015-05" db="EMBL/GenBank/DDBJ databases">
        <title>Distinctive expansion of gene families associated with plant cell wall degradation and secondary metabolism in the genomes of grapevine trunk pathogens.</title>
        <authorList>
            <person name="Lawrence D.P."/>
            <person name="Travadon R."/>
            <person name="Rolshausen P.E."/>
            <person name="Baumgartner K."/>
        </authorList>
    </citation>
    <scope>NUCLEOTIDE SEQUENCE [LARGE SCALE GENOMIC DNA]</scope>
    <source>
        <strain evidence="1">UCRPC4</strain>
    </source>
</reference>
<dbReference type="AlphaFoldDB" id="A0A0G2GTB8"/>
<keyword evidence="1" id="KW-0378">Hydrolase</keyword>
<dbReference type="InterPro" id="IPR050471">
    <property type="entry name" value="AB_hydrolase"/>
</dbReference>
<dbReference type="EMBL" id="LCWF01000102">
    <property type="protein sequence ID" value="KKY20025.1"/>
    <property type="molecule type" value="Genomic_DNA"/>
</dbReference>
<protein>
    <submittedName>
        <fullName evidence="1">Putative alpha beta hydrolase</fullName>
    </submittedName>
</protein>
<sequence length="302" mass="34775">MVTSPVDGAEVHWRNVLQHPEYKNIIWDLPPVKKEKIPVARGRGGPFEISYEIHGHGDTKLVWIMGLGTFKTAWQRQTKHFCHEEPRASEYTSLIYDNRGMGESDKPGIRYTTSEMAKDTLELLEHVGWTGKRQLHVIGGFWEHLRSRINLFIPRHIDIMVANLKVRLYANDWLEAPDQDGNFPTNGDRVAALEIHKRSDKDGFTRKGFLLQAIAANWHYKSPAHLKELGDEIGRDRIMVVHGTKDNMITFPHGEILAKELGEGVEFKVFEGRGHALCIEERDEFNRLLENFVHKTKRLGRT</sequence>
<keyword evidence="2" id="KW-1185">Reference proteome</keyword>
<evidence type="ECO:0000313" key="1">
    <source>
        <dbReference type="EMBL" id="KKY20025.1"/>
    </source>
</evidence>
<dbReference type="GO" id="GO:0016787">
    <property type="term" value="F:hydrolase activity"/>
    <property type="evidence" value="ECO:0007669"/>
    <property type="project" value="UniProtKB-KW"/>
</dbReference>
<dbReference type="Proteomes" id="UP000053317">
    <property type="component" value="Unassembled WGS sequence"/>
</dbReference>
<evidence type="ECO:0000313" key="2">
    <source>
        <dbReference type="Proteomes" id="UP000053317"/>
    </source>
</evidence>
<dbReference type="Gene3D" id="3.40.50.1820">
    <property type="entry name" value="alpha/beta hydrolase"/>
    <property type="match status" value="2"/>
</dbReference>
<dbReference type="SUPFAM" id="SSF53474">
    <property type="entry name" value="alpha/beta-Hydrolases"/>
    <property type="match status" value="1"/>
</dbReference>
<dbReference type="InterPro" id="IPR029058">
    <property type="entry name" value="AB_hydrolase_fold"/>
</dbReference>
<comment type="caution">
    <text evidence="1">The sequence shown here is derived from an EMBL/GenBank/DDBJ whole genome shotgun (WGS) entry which is preliminary data.</text>
</comment>
<organism evidence="1 2">
    <name type="scientific">Phaeomoniella chlamydospora</name>
    <name type="common">Phaeoacremonium chlamydosporum</name>
    <dbReference type="NCBI Taxonomy" id="158046"/>
    <lineage>
        <taxon>Eukaryota</taxon>
        <taxon>Fungi</taxon>
        <taxon>Dikarya</taxon>
        <taxon>Ascomycota</taxon>
        <taxon>Pezizomycotina</taxon>
        <taxon>Eurotiomycetes</taxon>
        <taxon>Chaetothyriomycetidae</taxon>
        <taxon>Phaeomoniellales</taxon>
        <taxon>Phaeomoniellaceae</taxon>
        <taxon>Phaeomoniella</taxon>
    </lineage>
</organism>